<dbReference type="Proteomes" id="UP000297716">
    <property type="component" value="Unassembled WGS sequence"/>
</dbReference>
<evidence type="ECO:0000256" key="7">
    <source>
        <dbReference type="RuleBase" id="RU000461"/>
    </source>
</evidence>
<dbReference type="PRINTS" id="PR00385">
    <property type="entry name" value="P450"/>
</dbReference>
<dbReference type="InterPro" id="IPR002401">
    <property type="entry name" value="Cyt_P450_E_grp-I"/>
</dbReference>
<evidence type="ECO:0000313" key="9">
    <source>
        <dbReference type="EMBL" id="TGJ86905.1"/>
    </source>
</evidence>
<comment type="cofactor">
    <cofactor evidence="1 6">
        <name>heme</name>
        <dbReference type="ChEBI" id="CHEBI:30413"/>
    </cofactor>
</comment>
<dbReference type="PANTHER" id="PTHR24305:SF166">
    <property type="entry name" value="CYTOCHROME P450 12A4, MITOCHONDRIAL-RELATED"/>
    <property type="match status" value="1"/>
</dbReference>
<dbReference type="AlphaFoldDB" id="A0A4Z0Z607"/>
<keyword evidence="7" id="KW-0560">Oxidoreductase</keyword>
<name>A0A4Z0Z607_9PEZI</name>
<dbReference type="GO" id="GO:0016705">
    <property type="term" value="F:oxidoreductase activity, acting on paired donors, with incorporation or reduction of molecular oxygen"/>
    <property type="evidence" value="ECO:0007669"/>
    <property type="project" value="InterPro"/>
</dbReference>
<keyword evidence="4 6" id="KW-0479">Metal-binding</keyword>
<dbReference type="GO" id="GO:0004497">
    <property type="term" value="F:monooxygenase activity"/>
    <property type="evidence" value="ECO:0007669"/>
    <property type="project" value="UniProtKB-KW"/>
</dbReference>
<dbReference type="GO" id="GO:0005506">
    <property type="term" value="F:iron ion binding"/>
    <property type="evidence" value="ECO:0007669"/>
    <property type="project" value="InterPro"/>
</dbReference>
<keyword evidence="5 6" id="KW-0408">Iron</keyword>
<dbReference type="InterPro" id="IPR036396">
    <property type="entry name" value="Cyt_P450_sf"/>
</dbReference>
<comment type="caution">
    <text evidence="9">The sequence shown here is derived from an EMBL/GenBank/DDBJ whole genome shotgun (WGS) entry which is preliminary data.</text>
</comment>
<evidence type="ECO:0000256" key="6">
    <source>
        <dbReference type="PIRSR" id="PIRSR602401-1"/>
    </source>
</evidence>
<evidence type="ECO:0000256" key="1">
    <source>
        <dbReference type="ARBA" id="ARBA00001971"/>
    </source>
</evidence>
<keyword evidence="8" id="KW-0472">Membrane</keyword>
<dbReference type="PANTHER" id="PTHR24305">
    <property type="entry name" value="CYTOCHROME P450"/>
    <property type="match status" value="1"/>
</dbReference>
<keyword evidence="8" id="KW-1133">Transmembrane helix</keyword>
<dbReference type="Pfam" id="PF00067">
    <property type="entry name" value="p450"/>
    <property type="match status" value="1"/>
</dbReference>
<dbReference type="CDD" id="cd11062">
    <property type="entry name" value="CYP58-like"/>
    <property type="match status" value="1"/>
</dbReference>
<dbReference type="PRINTS" id="PR00463">
    <property type="entry name" value="EP450I"/>
</dbReference>
<proteinExistence type="inferred from homology"/>
<dbReference type="EMBL" id="SKBN01000021">
    <property type="protein sequence ID" value="TGJ86905.1"/>
    <property type="molecule type" value="Genomic_DNA"/>
</dbReference>
<evidence type="ECO:0000256" key="2">
    <source>
        <dbReference type="ARBA" id="ARBA00010617"/>
    </source>
</evidence>
<evidence type="ECO:0008006" key="11">
    <source>
        <dbReference type="Google" id="ProtNLM"/>
    </source>
</evidence>
<feature type="transmembrane region" description="Helical" evidence="8">
    <location>
        <begin position="12"/>
        <end position="36"/>
    </location>
</feature>
<reference evidence="9 10" key="1">
    <citation type="submission" date="2019-03" db="EMBL/GenBank/DDBJ databases">
        <title>Draft genome sequence of Xylaria hypoxylon DSM 108379, a ubiquitous saprotrophic-parasitic fungi on hardwood.</title>
        <authorList>
            <person name="Buettner E."/>
            <person name="Leonhardt S."/>
            <person name="Gebauer A.M."/>
            <person name="Liers C."/>
            <person name="Hofrichter M."/>
            <person name="Kellner H."/>
        </authorList>
    </citation>
    <scope>NUCLEOTIDE SEQUENCE [LARGE SCALE GENOMIC DNA]</scope>
    <source>
        <strain evidence="9 10">DSM 108379</strain>
    </source>
</reference>
<dbReference type="PROSITE" id="PS00086">
    <property type="entry name" value="CYTOCHROME_P450"/>
    <property type="match status" value="1"/>
</dbReference>
<accession>A0A4Z0Z607</accession>
<keyword evidence="8" id="KW-0812">Transmembrane</keyword>
<evidence type="ECO:0000256" key="5">
    <source>
        <dbReference type="ARBA" id="ARBA00023004"/>
    </source>
</evidence>
<evidence type="ECO:0000256" key="3">
    <source>
        <dbReference type="ARBA" id="ARBA00022617"/>
    </source>
</evidence>
<protein>
    <recommendedName>
        <fullName evidence="11">Cytochrome P450</fullName>
    </recommendedName>
</protein>
<sequence length="522" mass="59496">MEIPLVTGFSIWPALATAGVIYALYYAVRAIYLIYFSPLSKFPGSKWAAVTELWEAWYNIGSGPGKQGQTLFLLEKMHRDPKYGTAIRMGPNEIHVYDPAFYHTLYSLNTRYYKDPEMHKVLGAPSSTVAETDPARHKYRRAPLESLFSRQSILKLEDMMMEKVELACTRFDEMYKAGRPIRVEWAVKSLSMDMISEFALGRSMGALHDDNFMAGPVQVFRAYLHNLHVIKAFPIVRTFSETIPLWLGRRLSKTIAMGTELDKFARERVEGFITAFEGGSKPDFPTVMERLITPNPEKGWTPPDNDGLRDEILTLISAGNDTTGITAMTGLYRILRNPGIHARLLAELKTVMPGPRDQVPYTTLERLPYLTAVIKESLRYASAAASRTPRLVPTGGVTLPDGRYLPAGTRVGMSIYHVHFNPDLFPEPRRFLPERWMEREDATKEEQQTQKVMNHFFVPFSKGTRSCIGINLAHMELYLILAYFVRRYDFATDTTDDDMRWDDMVIAMFHGEFIVSARPRTS</sequence>
<organism evidence="9 10">
    <name type="scientific">Xylaria hypoxylon</name>
    <dbReference type="NCBI Taxonomy" id="37992"/>
    <lineage>
        <taxon>Eukaryota</taxon>
        <taxon>Fungi</taxon>
        <taxon>Dikarya</taxon>
        <taxon>Ascomycota</taxon>
        <taxon>Pezizomycotina</taxon>
        <taxon>Sordariomycetes</taxon>
        <taxon>Xylariomycetidae</taxon>
        <taxon>Xylariales</taxon>
        <taxon>Xylariaceae</taxon>
        <taxon>Xylaria</taxon>
    </lineage>
</organism>
<keyword evidence="7" id="KW-0503">Monooxygenase</keyword>
<dbReference type="SUPFAM" id="SSF48264">
    <property type="entry name" value="Cytochrome P450"/>
    <property type="match status" value="1"/>
</dbReference>
<dbReference type="OrthoDB" id="3945418at2759"/>
<keyword evidence="3 6" id="KW-0349">Heme</keyword>
<feature type="binding site" description="axial binding residue" evidence="6">
    <location>
        <position position="467"/>
    </location>
    <ligand>
        <name>heme</name>
        <dbReference type="ChEBI" id="CHEBI:30413"/>
    </ligand>
    <ligandPart>
        <name>Fe</name>
        <dbReference type="ChEBI" id="CHEBI:18248"/>
    </ligandPart>
</feature>
<comment type="similarity">
    <text evidence="2 7">Belongs to the cytochrome P450 family.</text>
</comment>
<dbReference type="Gene3D" id="1.10.630.10">
    <property type="entry name" value="Cytochrome P450"/>
    <property type="match status" value="1"/>
</dbReference>
<dbReference type="GO" id="GO:0020037">
    <property type="term" value="F:heme binding"/>
    <property type="evidence" value="ECO:0007669"/>
    <property type="project" value="InterPro"/>
</dbReference>
<evidence type="ECO:0000256" key="8">
    <source>
        <dbReference type="SAM" id="Phobius"/>
    </source>
</evidence>
<dbReference type="InterPro" id="IPR050121">
    <property type="entry name" value="Cytochrome_P450_monoxygenase"/>
</dbReference>
<dbReference type="InterPro" id="IPR001128">
    <property type="entry name" value="Cyt_P450"/>
</dbReference>
<dbReference type="InterPro" id="IPR017972">
    <property type="entry name" value="Cyt_P450_CS"/>
</dbReference>
<gene>
    <name evidence="9" type="ORF">E0Z10_g1864</name>
</gene>
<evidence type="ECO:0000313" key="10">
    <source>
        <dbReference type="Proteomes" id="UP000297716"/>
    </source>
</evidence>
<keyword evidence="10" id="KW-1185">Reference proteome</keyword>
<dbReference type="STRING" id="37992.A0A4Z0Z607"/>
<evidence type="ECO:0000256" key="4">
    <source>
        <dbReference type="ARBA" id="ARBA00022723"/>
    </source>
</evidence>